<evidence type="ECO:0000313" key="2">
    <source>
        <dbReference type="Proteomes" id="UP000192906"/>
    </source>
</evidence>
<proteinExistence type="predicted"/>
<keyword evidence="2" id="KW-1185">Reference proteome</keyword>
<dbReference type="Proteomes" id="UP000192906">
    <property type="component" value="Unassembled WGS sequence"/>
</dbReference>
<sequence length="109" mass="12446">MFRQDKWSFTGGLGTEYFFEIKKKSSTLPPSGGVYIFSYTHPRGHLAGFEVHPLYIGQTDNLETTLPAPPKLKCITDECWNCTYILLIDDEQARINCVHDLLKNIHPLC</sequence>
<dbReference type="OrthoDB" id="5459313at2"/>
<reference evidence="2" key="1">
    <citation type="submission" date="2017-04" db="EMBL/GenBank/DDBJ databases">
        <authorList>
            <person name="Varghese N."/>
            <person name="Submissions S."/>
        </authorList>
    </citation>
    <scope>NUCLEOTIDE SEQUENCE [LARGE SCALE GENOMIC DNA]</scope>
    <source>
        <strain evidence="2">K3S</strain>
    </source>
</reference>
<protein>
    <submittedName>
        <fullName evidence="1">Uncharacterized protein</fullName>
    </submittedName>
</protein>
<accession>A0A1X7DRJ1</accession>
<dbReference type="EMBL" id="FWZU01000003">
    <property type="protein sequence ID" value="SMF20216.1"/>
    <property type="molecule type" value="Genomic_DNA"/>
</dbReference>
<organism evidence="1 2">
    <name type="scientific">Desulfovibrio gilichinskyi</name>
    <dbReference type="NCBI Taxonomy" id="1519643"/>
    <lineage>
        <taxon>Bacteria</taxon>
        <taxon>Pseudomonadati</taxon>
        <taxon>Thermodesulfobacteriota</taxon>
        <taxon>Desulfovibrionia</taxon>
        <taxon>Desulfovibrionales</taxon>
        <taxon>Desulfovibrionaceae</taxon>
        <taxon>Desulfovibrio</taxon>
    </lineage>
</organism>
<dbReference type="RefSeq" id="WP_085102167.1">
    <property type="nucleotide sequence ID" value="NZ_FWZU01000003.1"/>
</dbReference>
<evidence type="ECO:0000313" key="1">
    <source>
        <dbReference type="EMBL" id="SMF20216.1"/>
    </source>
</evidence>
<dbReference type="AlphaFoldDB" id="A0A1X7DRJ1"/>
<dbReference type="STRING" id="1519643.SAMN06295933_2238"/>
<name>A0A1X7DRJ1_9BACT</name>
<gene>
    <name evidence="1" type="ORF">SAMN06295933_2238</name>
</gene>